<proteinExistence type="predicted"/>
<accession>A0A0F8ZC50</accession>
<dbReference type="AlphaFoldDB" id="A0A0F8ZC50"/>
<gene>
    <name evidence="1" type="ORF">LCGC14_2793030</name>
</gene>
<evidence type="ECO:0000313" key="1">
    <source>
        <dbReference type="EMBL" id="KKK83470.1"/>
    </source>
</evidence>
<reference evidence="1" key="1">
    <citation type="journal article" date="2015" name="Nature">
        <title>Complex archaea that bridge the gap between prokaryotes and eukaryotes.</title>
        <authorList>
            <person name="Spang A."/>
            <person name="Saw J.H."/>
            <person name="Jorgensen S.L."/>
            <person name="Zaremba-Niedzwiedzka K."/>
            <person name="Martijn J."/>
            <person name="Lind A.E."/>
            <person name="van Eijk R."/>
            <person name="Schleper C."/>
            <person name="Guy L."/>
            <person name="Ettema T.J."/>
        </authorList>
    </citation>
    <scope>NUCLEOTIDE SEQUENCE</scope>
</reference>
<organism evidence="1">
    <name type="scientific">marine sediment metagenome</name>
    <dbReference type="NCBI Taxonomy" id="412755"/>
    <lineage>
        <taxon>unclassified sequences</taxon>
        <taxon>metagenomes</taxon>
        <taxon>ecological metagenomes</taxon>
    </lineage>
</organism>
<comment type="caution">
    <text evidence="1">The sequence shown here is derived from an EMBL/GenBank/DDBJ whole genome shotgun (WGS) entry which is preliminary data.</text>
</comment>
<sequence>IATERGLKGAFRKRKVDLIKLLEDNDGTSI</sequence>
<evidence type="ECO:0008006" key="2">
    <source>
        <dbReference type="Google" id="ProtNLM"/>
    </source>
</evidence>
<feature type="non-terminal residue" evidence="1">
    <location>
        <position position="1"/>
    </location>
</feature>
<dbReference type="EMBL" id="LAZR01052207">
    <property type="protein sequence ID" value="KKK83470.1"/>
    <property type="molecule type" value="Genomic_DNA"/>
</dbReference>
<protein>
    <recommendedName>
        <fullName evidence="2">Rho termination factor N-terminal domain-containing protein</fullName>
    </recommendedName>
</protein>
<name>A0A0F8ZC50_9ZZZZ</name>